<comment type="subcellular location">
    <subcellularLocation>
        <location evidence="1">Golgi apparatus membrane</location>
        <topology evidence="1">Single-pass type II membrane protein</topology>
    </subcellularLocation>
</comment>
<evidence type="ECO:0000313" key="14">
    <source>
        <dbReference type="Proteomes" id="UP000536275"/>
    </source>
</evidence>
<evidence type="ECO:0000256" key="7">
    <source>
        <dbReference type="ARBA" id="ARBA00022968"/>
    </source>
</evidence>
<evidence type="ECO:0000256" key="4">
    <source>
        <dbReference type="ARBA" id="ARBA00022676"/>
    </source>
</evidence>
<evidence type="ECO:0000256" key="5">
    <source>
        <dbReference type="ARBA" id="ARBA00022679"/>
    </source>
</evidence>
<dbReference type="UniPathway" id="UPA00378"/>
<feature type="transmembrane region" description="Helical" evidence="12">
    <location>
        <begin position="808"/>
        <end position="831"/>
    </location>
</feature>
<comment type="pathway">
    <text evidence="2">Protein modification; protein glycosylation.</text>
</comment>
<accession>A0A8H6BRU2</accession>
<evidence type="ECO:0000256" key="6">
    <source>
        <dbReference type="ARBA" id="ARBA00022692"/>
    </source>
</evidence>
<comment type="similarity">
    <text evidence="3">Belongs to the MNN1/MNT family.</text>
</comment>
<evidence type="ECO:0000256" key="3">
    <source>
        <dbReference type="ARBA" id="ARBA00009105"/>
    </source>
</evidence>
<dbReference type="InterPro" id="IPR029044">
    <property type="entry name" value="Nucleotide-diphossugar_trans"/>
</dbReference>
<sequence length="867" mass="101057">MIKPILGTKKIRRVICIFKHNSTNSVNNEASNFTVDFEEPSYTFPKTVLFENNNNLDDLLLAKKNNWKFQSNVYNQLFMDHSIESVLSLSFNQRCELLIRNIISQKVSWIFDPLETFEINYESEDYIQFIQQEGIKLNKKFEKIKNNLKFKTSLNNFIKDEYKIIRSKQYEQKIIDQLTILRIFNKCFIKNGSKDQNDLVDRIIQEQQKLVTKANSAANGQSELELELKLKLKLTENEKMVSELVEDYVTLGKRVYPWISQRFPFYERWNGDSYYYPPNYEEIFKDKNEPLKSERSTVRDSTSSPSIFLNQFKDASNGKGIVLSITEKHIDDTINLIRLLRALNNKLPIQIIYFNDISQSSKTKIIKAAREEINNFPKSYEKVYHGKQPSVPPSPPPPQEVWFVNIYESINPQHRNLFAKFDFKLLASLFNSFNEFMLIDADTILMKSPEFFFNHQSYQQTGAFFFKDRSPLLKRPITDGEFLIKMGPSSIDSIMFDIPMMTQYTTHRELFKGLRLYMESGLVMIDKQRRRHFNSILMMNQLKFIHPISNSMWGDKELFWLGFAINGDENYKFNNHFAAAIGQLTSNQYNKDRRTPLKSKEICSSHPGHISDEDDRSLLWFNSGFRFCHEANNIDYQEETKNNVILKFLNGRHPLEFKKYYSDPLRITHAIVPPLNKNFQKMYNYDEEPTDGWTSEPNCNKYMWCAYSSIGGRTGPEETSHKETLDGLLVEYTPEEIAYFNYLGDFDYNQYTIFVHKSSSSSSSSIMFSTSRQLIKSSLIHRSYSTTTTTNGAPIKVTTTTTRKKVGAFRGGFIGFLLGVTTTGGLSYYYLLDQYKLANTVVIADIVALQNSITNLEKHIKSLEERK</sequence>
<keyword evidence="6 12" id="KW-0812">Transmembrane</keyword>
<dbReference type="GO" id="GO:0000139">
    <property type="term" value="C:Golgi membrane"/>
    <property type="evidence" value="ECO:0007669"/>
    <property type="project" value="UniProtKB-SubCell"/>
</dbReference>
<dbReference type="SUPFAM" id="SSF53448">
    <property type="entry name" value="Nucleotide-diphospho-sugar transferases"/>
    <property type="match status" value="1"/>
</dbReference>
<keyword evidence="10 12" id="KW-0472">Membrane</keyword>
<protein>
    <submittedName>
        <fullName evidence="13">Mannosyltransferase putative family protein</fullName>
    </submittedName>
</protein>
<evidence type="ECO:0000256" key="2">
    <source>
        <dbReference type="ARBA" id="ARBA00004922"/>
    </source>
</evidence>
<keyword evidence="9" id="KW-0333">Golgi apparatus</keyword>
<evidence type="ECO:0000256" key="11">
    <source>
        <dbReference type="ARBA" id="ARBA00023180"/>
    </source>
</evidence>
<keyword evidence="8 12" id="KW-1133">Transmembrane helix</keyword>
<evidence type="ECO:0000256" key="8">
    <source>
        <dbReference type="ARBA" id="ARBA00022989"/>
    </source>
</evidence>
<comment type="caution">
    <text evidence="13">The sequence shown here is derived from an EMBL/GenBank/DDBJ whole genome shotgun (WGS) entry which is preliminary data.</text>
</comment>
<organism evidence="13 14">
    <name type="scientific">Candida albicans</name>
    <name type="common">Yeast</name>
    <dbReference type="NCBI Taxonomy" id="5476"/>
    <lineage>
        <taxon>Eukaryota</taxon>
        <taxon>Fungi</taxon>
        <taxon>Dikarya</taxon>
        <taxon>Ascomycota</taxon>
        <taxon>Saccharomycotina</taxon>
        <taxon>Pichiomycetes</taxon>
        <taxon>Debaryomycetaceae</taxon>
        <taxon>Candida/Lodderomyces clade</taxon>
        <taxon>Candida</taxon>
    </lineage>
</organism>
<dbReference type="PANTHER" id="PTHR31392">
    <property type="entry name" value="ALPHA-1,3-MANNOSYLTRANSFERASE MNN1-RELATED"/>
    <property type="match status" value="1"/>
</dbReference>
<dbReference type="GO" id="GO:0046354">
    <property type="term" value="P:mannan biosynthetic process"/>
    <property type="evidence" value="ECO:0007669"/>
    <property type="project" value="UniProtKB-ARBA"/>
</dbReference>
<evidence type="ECO:0000256" key="9">
    <source>
        <dbReference type="ARBA" id="ARBA00023034"/>
    </source>
</evidence>
<keyword evidence="5 13" id="KW-0808">Transferase</keyword>
<dbReference type="EMBL" id="JABWAD010000068">
    <property type="protein sequence ID" value="KAF6060470.1"/>
    <property type="molecule type" value="Genomic_DNA"/>
</dbReference>
<evidence type="ECO:0000313" key="13">
    <source>
        <dbReference type="EMBL" id="KAF6060470.1"/>
    </source>
</evidence>
<dbReference type="GO" id="GO:0006493">
    <property type="term" value="P:protein O-linked glycosylation"/>
    <property type="evidence" value="ECO:0007669"/>
    <property type="project" value="TreeGrafter"/>
</dbReference>
<dbReference type="Proteomes" id="UP000536275">
    <property type="component" value="Unassembled WGS sequence"/>
</dbReference>
<dbReference type="AlphaFoldDB" id="A0A8H6BRU2"/>
<keyword evidence="4 13" id="KW-0328">Glycosyltransferase</keyword>
<evidence type="ECO:0000256" key="10">
    <source>
        <dbReference type="ARBA" id="ARBA00023136"/>
    </source>
</evidence>
<gene>
    <name evidence="13" type="ORF">FOB64_006671</name>
</gene>
<name>A0A8H6BRU2_CANAX</name>
<dbReference type="PANTHER" id="PTHR31392:SF1">
    <property type="entry name" value="ALPHA-1,3-MANNOSYLTRANSFERASE MNN1-RELATED"/>
    <property type="match status" value="1"/>
</dbReference>
<reference evidence="13 14" key="1">
    <citation type="submission" date="2020-03" db="EMBL/GenBank/DDBJ databases">
        <title>FDA dAtabase for Regulatory Grade micrObial Sequences (FDA-ARGOS): Supporting development and validation of Infectious Disease Dx tests.</title>
        <authorList>
            <person name="Campos J."/>
            <person name="Goldberg B."/>
            <person name="Tallon L."/>
            <person name="Sadzewicz L."/>
            <person name="Vavikolanu K."/>
            <person name="Mehta A."/>
            <person name="Aluvathingal J."/>
            <person name="Nadendla S."/>
            <person name="Nandy P."/>
            <person name="Geyer C."/>
            <person name="Yan Y."/>
            <person name="Sichtig H."/>
        </authorList>
    </citation>
    <scope>NUCLEOTIDE SEQUENCE [LARGE SCALE GENOMIC DNA]</scope>
    <source>
        <strain evidence="13 14">FDAARGOS_656</strain>
    </source>
</reference>
<evidence type="ECO:0000256" key="1">
    <source>
        <dbReference type="ARBA" id="ARBA00004323"/>
    </source>
</evidence>
<evidence type="ECO:0000256" key="12">
    <source>
        <dbReference type="SAM" id="Phobius"/>
    </source>
</evidence>
<dbReference type="InterPro" id="IPR022751">
    <property type="entry name" value="Alpha_mannosyltransferase"/>
</dbReference>
<dbReference type="GO" id="GO:0000033">
    <property type="term" value="F:alpha-1,3-mannosyltransferase activity"/>
    <property type="evidence" value="ECO:0007669"/>
    <property type="project" value="TreeGrafter"/>
</dbReference>
<keyword evidence="7" id="KW-0735">Signal-anchor</keyword>
<proteinExistence type="inferred from homology"/>
<keyword evidence="11" id="KW-0325">Glycoprotein</keyword>
<dbReference type="Pfam" id="PF11051">
    <property type="entry name" value="Mannosyl_trans3"/>
    <property type="match status" value="1"/>
</dbReference>